<gene>
    <name evidence="2" type="ORF">S03H2_48897</name>
</gene>
<dbReference type="EMBL" id="BARU01030867">
    <property type="protein sequence ID" value="GAH68149.1"/>
    <property type="molecule type" value="Genomic_DNA"/>
</dbReference>
<evidence type="ECO:0000313" key="2">
    <source>
        <dbReference type="EMBL" id="GAH68149.1"/>
    </source>
</evidence>
<feature type="region of interest" description="Disordered" evidence="1">
    <location>
        <begin position="62"/>
        <end position="87"/>
    </location>
</feature>
<organism evidence="2">
    <name type="scientific">marine sediment metagenome</name>
    <dbReference type="NCBI Taxonomy" id="412755"/>
    <lineage>
        <taxon>unclassified sequences</taxon>
        <taxon>metagenomes</taxon>
        <taxon>ecological metagenomes</taxon>
    </lineage>
</organism>
<protein>
    <submittedName>
        <fullName evidence="2">Uncharacterized protein</fullName>
    </submittedName>
</protein>
<evidence type="ECO:0000256" key="1">
    <source>
        <dbReference type="SAM" id="MobiDB-lite"/>
    </source>
</evidence>
<reference evidence="2" key="1">
    <citation type="journal article" date="2014" name="Front. Microbiol.">
        <title>High frequency of phylogenetically diverse reductive dehalogenase-homologous genes in deep subseafloor sedimentary metagenomes.</title>
        <authorList>
            <person name="Kawai M."/>
            <person name="Futagami T."/>
            <person name="Toyoda A."/>
            <person name="Takaki Y."/>
            <person name="Nishi S."/>
            <person name="Hori S."/>
            <person name="Arai W."/>
            <person name="Tsubouchi T."/>
            <person name="Morono Y."/>
            <person name="Uchiyama I."/>
            <person name="Ito T."/>
            <person name="Fujiyama A."/>
            <person name="Inagaki F."/>
            <person name="Takami H."/>
        </authorList>
    </citation>
    <scope>NUCLEOTIDE SEQUENCE</scope>
    <source>
        <strain evidence="2">Expedition CK06-06</strain>
    </source>
</reference>
<accession>X1IPV3</accession>
<name>X1IPV3_9ZZZZ</name>
<sequence>MFNKNSNYIDDCPICGGKIWKPSHIIVEGVRVTVCQSCSKLGQKTSITSSSKTQSKIFFKKPIRRKSVSTPHIARPKVKKDDESDLQ</sequence>
<comment type="caution">
    <text evidence="2">The sequence shown here is derived from an EMBL/GenBank/DDBJ whole genome shotgun (WGS) entry which is preliminary data.</text>
</comment>
<feature type="non-terminal residue" evidence="2">
    <location>
        <position position="87"/>
    </location>
</feature>
<proteinExistence type="predicted"/>
<dbReference type="AlphaFoldDB" id="X1IPV3"/>